<dbReference type="InterPro" id="IPR000873">
    <property type="entry name" value="AMP-dep_synth/lig_dom"/>
</dbReference>
<protein>
    <submittedName>
        <fullName evidence="7">4-coumarate--CoA ligase 1-like</fullName>
    </submittedName>
</protein>
<evidence type="ECO:0000259" key="6">
    <source>
        <dbReference type="Pfam" id="PF13193"/>
    </source>
</evidence>
<dbReference type="PROSITE" id="PS00455">
    <property type="entry name" value="AMP_BINDING"/>
    <property type="match status" value="1"/>
</dbReference>
<dbReference type="GO" id="GO:0016405">
    <property type="term" value="F:CoA-ligase activity"/>
    <property type="evidence" value="ECO:0007669"/>
    <property type="project" value="TreeGrafter"/>
</dbReference>
<keyword evidence="4" id="KW-0576">Peroxisome</keyword>
<dbReference type="Pfam" id="PF00501">
    <property type="entry name" value="AMP-binding"/>
    <property type="match status" value="1"/>
</dbReference>
<comment type="similarity">
    <text evidence="2">Belongs to the ATP-dependent AMP-binding enzyme family.</text>
</comment>
<dbReference type="InterPro" id="IPR045851">
    <property type="entry name" value="AMP-bd_C_sf"/>
</dbReference>
<sequence length="539" mass="59724">MLKNPKYVYGDEDLCLPAHLNFGSFMLNNLWMNKDKVTLINGSTHETLTCGEIAQEAMNLAISLKNIGFKRGEVVAICSENRREFWGTVIGIVCAGGVVTTINPGYSKDELIHVLNISKPKYIFCSPNTYNMCENTLKSMNIVSKIILYGDVSNKENNLSYSNLAKTNGKDVGMIDFEEFEVVEVNGQTDTVFILYSSGTTGLPKGVMLTHLNVLVSCCLEPTMQSDKINLTITPWYHTMGLIGTLRGLSKAVKVVFLPKFEIESYLNTIERYKINLLVVVPPVLVALCKYQSNHDVSSVNVIYSGAAPLHGDTIKDVHKRFPKLESVLQGYGMTEVTLAVARDVQSKAHLAKPGGVGFIVKNAVIKVVDINTREPLGPNQPGEICAKGVIIMKGYVGKSKEDDFDEEGFFKTGDIGYYDENKYFFIVDRLKELIKYKAYQVPPMELEAVLLQHPAVRDAGVVGLPDASAGEVPLAFVVLQPNANATEKELQQFVADRLSNPKQLRGGVRFVEEIPKNPSGKILRKRLREMIKTTKSKL</sequence>
<gene>
    <name evidence="7" type="primary">LOC106124360</name>
</gene>
<evidence type="ECO:0000256" key="1">
    <source>
        <dbReference type="ARBA" id="ARBA00004275"/>
    </source>
</evidence>
<proteinExistence type="inferred from homology"/>
<evidence type="ECO:0000313" key="7">
    <source>
        <dbReference type="RefSeq" id="XP_013176386.1"/>
    </source>
</evidence>
<evidence type="ECO:0000256" key="3">
    <source>
        <dbReference type="ARBA" id="ARBA00022598"/>
    </source>
</evidence>
<dbReference type="Gene3D" id="3.30.300.30">
    <property type="match status" value="1"/>
</dbReference>
<dbReference type="RefSeq" id="XP_013176386.1">
    <property type="nucleotide sequence ID" value="XM_013320932.1"/>
</dbReference>
<organism evidence="7">
    <name type="scientific">Papilio xuthus</name>
    <name type="common">Asian swallowtail butterfly</name>
    <dbReference type="NCBI Taxonomy" id="66420"/>
    <lineage>
        <taxon>Eukaryota</taxon>
        <taxon>Metazoa</taxon>
        <taxon>Ecdysozoa</taxon>
        <taxon>Arthropoda</taxon>
        <taxon>Hexapoda</taxon>
        <taxon>Insecta</taxon>
        <taxon>Pterygota</taxon>
        <taxon>Neoptera</taxon>
        <taxon>Endopterygota</taxon>
        <taxon>Lepidoptera</taxon>
        <taxon>Glossata</taxon>
        <taxon>Ditrysia</taxon>
        <taxon>Papilionoidea</taxon>
        <taxon>Papilionidae</taxon>
        <taxon>Papilioninae</taxon>
        <taxon>Papilio</taxon>
    </lineage>
</organism>
<evidence type="ECO:0000256" key="2">
    <source>
        <dbReference type="ARBA" id="ARBA00006432"/>
    </source>
</evidence>
<dbReference type="InterPro" id="IPR020845">
    <property type="entry name" value="AMP-binding_CS"/>
</dbReference>
<dbReference type="PANTHER" id="PTHR24096:SF149">
    <property type="entry name" value="AMP-BINDING DOMAIN-CONTAINING PROTEIN-RELATED"/>
    <property type="match status" value="1"/>
</dbReference>
<dbReference type="AlphaFoldDB" id="A0AAJ6ZNP3"/>
<evidence type="ECO:0000259" key="5">
    <source>
        <dbReference type="Pfam" id="PF00501"/>
    </source>
</evidence>
<dbReference type="SUPFAM" id="SSF56801">
    <property type="entry name" value="Acetyl-CoA synthetase-like"/>
    <property type="match status" value="1"/>
</dbReference>
<dbReference type="Gene3D" id="3.40.50.12780">
    <property type="entry name" value="N-terminal domain of ligase-like"/>
    <property type="match status" value="1"/>
</dbReference>
<feature type="domain" description="AMP-binding enzyme C-terminal" evidence="6">
    <location>
        <begin position="446"/>
        <end position="522"/>
    </location>
</feature>
<dbReference type="InterPro" id="IPR025110">
    <property type="entry name" value="AMP-bd_C"/>
</dbReference>
<dbReference type="PANTHER" id="PTHR24096">
    <property type="entry name" value="LONG-CHAIN-FATTY-ACID--COA LIGASE"/>
    <property type="match status" value="1"/>
</dbReference>
<dbReference type="FunFam" id="3.30.300.30:FF:000007">
    <property type="entry name" value="4-coumarate--CoA ligase 2"/>
    <property type="match status" value="1"/>
</dbReference>
<dbReference type="KEGG" id="pxu:106124360"/>
<keyword evidence="3" id="KW-0436">Ligase</keyword>
<dbReference type="InterPro" id="IPR042099">
    <property type="entry name" value="ANL_N_sf"/>
</dbReference>
<dbReference type="Pfam" id="PF13193">
    <property type="entry name" value="AMP-binding_C"/>
    <property type="match status" value="1"/>
</dbReference>
<name>A0AAJ6ZNP3_PAPXU</name>
<dbReference type="Proteomes" id="UP000694872">
    <property type="component" value="Unplaced"/>
</dbReference>
<dbReference type="GO" id="GO:0005777">
    <property type="term" value="C:peroxisome"/>
    <property type="evidence" value="ECO:0007669"/>
    <property type="project" value="UniProtKB-SubCell"/>
</dbReference>
<comment type="subcellular location">
    <subcellularLocation>
        <location evidence="1">Peroxisome</location>
    </subcellularLocation>
</comment>
<dbReference type="GeneID" id="106124360"/>
<dbReference type="CDD" id="cd05911">
    <property type="entry name" value="Firefly_Luc_like"/>
    <property type="match status" value="1"/>
</dbReference>
<accession>A0AAJ6ZNP3</accession>
<feature type="domain" description="AMP-dependent synthetase/ligase" evidence="5">
    <location>
        <begin position="33"/>
        <end position="396"/>
    </location>
</feature>
<evidence type="ECO:0000256" key="4">
    <source>
        <dbReference type="ARBA" id="ARBA00023140"/>
    </source>
</evidence>
<reference evidence="7" key="1">
    <citation type="submission" date="2025-08" db="UniProtKB">
        <authorList>
            <consortium name="RefSeq"/>
        </authorList>
    </citation>
    <scope>IDENTIFICATION</scope>
</reference>